<accession>A0ABU0GBK6</accession>
<evidence type="ECO:0000313" key="2">
    <source>
        <dbReference type="Proteomes" id="UP001238496"/>
    </source>
</evidence>
<comment type="caution">
    <text evidence="1">The sequence shown here is derived from an EMBL/GenBank/DDBJ whole genome shotgun (WGS) entry which is preliminary data.</text>
</comment>
<proteinExistence type="predicted"/>
<keyword evidence="2" id="KW-1185">Reference proteome</keyword>
<dbReference type="Proteomes" id="UP001238496">
    <property type="component" value="Unassembled WGS sequence"/>
</dbReference>
<organism evidence="1 2">
    <name type="scientific">Peteryoungia aggregata LMG 23059</name>
    <dbReference type="NCBI Taxonomy" id="1368425"/>
    <lineage>
        <taxon>Bacteria</taxon>
        <taxon>Pseudomonadati</taxon>
        <taxon>Pseudomonadota</taxon>
        <taxon>Alphaproteobacteria</taxon>
        <taxon>Hyphomicrobiales</taxon>
        <taxon>Rhizobiaceae</taxon>
        <taxon>Peteryoungia</taxon>
    </lineage>
</organism>
<dbReference type="RefSeq" id="WP_307374767.1">
    <property type="nucleotide sequence ID" value="NZ_JAUSUW010000010.1"/>
</dbReference>
<gene>
    <name evidence="1" type="ORF">J2045_003367</name>
</gene>
<reference evidence="1 2" key="1">
    <citation type="submission" date="2023-07" db="EMBL/GenBank/DDBJ databases">
        <title>Genomic Encyclopedia of Type Strains, Phase IV (KMG-IV): sequencing the most valuable type-strain genomes for metagenomic binning, comparative biology and taxonomic classification.</title>
        <authorList>
            <person name="Goeker M."/>
        </authorList>
    </citation>
    <scope>NUCLEOTIDE SEQUENCE [LARGE SCALE GENOMIC DNA]</scope>
    <source>
        <strain evidence="1 2">DSM 1111</strain>
    </source>
</reference>
<sequence length="301" mass="33410">MNAMTKIVSTSATLSTRALLVSLSISQWSGRRLDRAITKEVNDKHSAAADASRVNKLLLPPDALAGITKVVSATRSGFLERTLPWLDDGQRVMSSDAYLNHTSWIRKQRAQFEDKVEEFLADYDKHVNDAKKRLGSMFDQNDYPTKAELRAKFSMSTNVLPVPTSNDFRAEMTEAQADLIRRQIEDTVTEATSIAIKDIYRRVHDVAERMVDRLNAYKPAAKPGDKTEGQFRDSLVGNVRDLIGILPSLNILGDPQLAAMADKLKPLAEHDADDLRSSADLRRSVAAEAKAILDQVADFLA</sequence>
<dbReference type="EMBL" id="JAUSUW010000010">
    <property type="protein sequence ID" value="MDQ0422319.1"/>
    <property type="molecule type" value="Genomic_DNA"/>
</dbReference>
<evidence type="ECO:0008006" key="3">
    <source>
        <dbReference type="Google" id="ProtNLM"/>
    </source>
</evidence>
<name>A0ABU0GBK6_9HYPH</name>
<protein>
    <recommendedName>
        <fullName evidence="3">DUF3150 domain-containing protein</fullName>
    </recommendedName>
</protein>
<evidence type="ECO:0000313" key="1">
    <source>
        <dbReference type="EMBL" id="MDQ0422319.1"/>
    </source>
</evidence>